<keyword evidence="1" id="KW-0812">Transmembrane</keyword>
<protein>
    <recommendedName>
        <fullName evidence="4">Cytochrome c biogenesis protein CcdA</fullName>
    </recommendedName>
</protein>
<keyword evidence="1" id="KW-1133">Transmembrane helix</keyword>
<dbReference type="RefSeq" id="WP_203939754.1">
    <property type="nucleotide sequence ID" value="NZ_BAAAGJ010000005.1"/>
</dbReference>
<evidence type="ECO:0008006" key="4">
    <source>
        <dbReference type="Google" id="ProtNLM"/>
    </source>
</evidence>
<feature type="transmembrane region" description="Helical" evidence="1">
    <location>
        <begin position="244"/>
        <end position="265"/>
    </location>
</feature>
<reference evidence="2" key="1">
    <citation type="submission" date="2021-01" db="EMBL/GenBank/DDBJ databases">
        <title>Whole genome shotgun sequence of Spirilliplanes yamanashiensis NBRC 15828.</title>
        <authorList>
            <person name="Komaki H."/>
            <person name="Tamura T."/>
        </authorList>
    </citation>
    <scope>NUCLEOTIDE SEQUENCE</scope>
    <source>
        <strain evidence="2">NBRC 15828</strain>
    </source>
</reference>
<feature type="transmembrane region" description="Helical" evidence="1">
    <location>
        <begin position="190"/>
        <end position="213"/>
    </location>
</feature>
<comment type="caution">
    <text evidence="2">The sequence shown here is derived from an EMBL/GenBank/DDBJ whole genome shotgun (WGS) entry which is preliminary data.</text>
</comment>
<proteinExistence type="predicted"/>
<dbReference type="InterPro" id="IPR051790">
    <property type="entry name" value="Cytochrome_c-biogenesis_DsbD"/>
</dbReference>
<feature type="transmembrane region" description="Helical" evidence="1">
    <location>
        <begin position="50"/>
        <end position="71"/>
    </location>
</feature>
<feature type="transmembrane region" description="Helical" evidence="1">
    <location>
        <begin position="77"/>
        <end position="96"/>
    </location>
</feature>
<dbReference type="AlphaFoldDB" id="A0A8J3YB03"/>
<organism evidence="2 3">
    <name type="scientific">Spirilliplanes yamanashiensis</name>
    <dbReference type="NCBI Taxonomy" id="42233"/>
    <lineage>
        <taxon>Bacteria</taxon>
        <taxon>Bacillati</taxon>
        <taxon>Actinomycetota</taxon>
        <taxon>Actinomycetes</taxon>
        <taxon>Micromonosporales</taxon>
        <taxon>Micromonosporaceae</taxon>
        <taxon>Spirilliplanes</taxon>
    </lineage>
</organism>
<keyword evidence="1" id="KW-0472">Membrane</keyword>
<dbReference type="EMBL" id="BOOY01000028">
    <property type="protein sequence ID" value="GIJ04517.1"/>
    <property type="molecule type" value="Genomic_DNA"/>
</dbReference>
<name>A0A8J3YB03_9ACTN</name>
<evidence type="ECO:0000313" key="3">
    <source>
        <dbReference type="Proteomes" id="UP000652013"/>
    </source>
</evidence>
<dbReference type="Proteomes" id="UP000652013">
    <property type="component" value="Unassembled WGS sequence"/>
</dbReference>
<feature type="transmembrane region" description="Helical" evidence="1">
    <location>
        <begin position="117"/>
        <end position="142"/>
    </location>
</feature>
<evidence type="ECO:0000313" key="2">
    <source>
        <dbReference type="EMBL" id="GIJ04517.1"/>
    </source>
</evidence>
<accession>A0A8J3YB03</accession>
<dbReference type="PANTHER" id="PTHR31272">
    <property type="entry name" value="CYTOCHROME C-TYPE BIOGENESIS PROTEIN HI_1454-RELATED"/>
    <property type="match status" value="1"/>
</dbReference>
<gene>
    <name evidence="2" type="ORF">Sya03_38690</name>
</gene>
<feature type="transmembrane region" description="Helical" evidence="1">
    <location>
        <begin position="154"/>
        <end position="178"/>
    </location>
</feature>
<dbReference type="PANTHER" id="PTHR31272:SF4">
    <property type="entry name" value="CYTOCHROME C-TYPE BIOGENESIS PROTEIN HI_1454-RELATED"/>
    <property type="match status" value="1"/>
</dbReference>
<evidence type="ECO:0000256" key="1">
    <source>
        <dbReference type="SAM" id="Phobius"/>
    </source>
</evidence>
<sequence>MGASLLLALTAGMLGAVNPCGFAVLPAYLSVLVAGDAPVARALRCTAALTLGYVAVFGAFGLLLAPFAGFLGPGLPWLTMTFGVLLAGLGCWLLAGRTLPGLATAVRAPRLTGSTRSTVLFGMAYAVSSLGCAVGPFLALVVSAGRAAGPAEAVALFAAFAAGMGVAVGVAAVAVALVRQSVLARMRRAGALAPRIGGAVTLAAGAYLAYYGLYEHRLRTDPRGALGDPVVAAVSDVQRSVSGMLGQVGIVPLVVVLAALVVVGWTAARSGRRRRAPAEAEVDAR</sequence>
<keyword evidence="3" id="KW-1185">Reference proteome</keyword>